<dbReference type="Pfam" id="PF13976">
    <property type="entry name" value="gag_pre-integrs"/>
    <property type="match status" value="1"/>
</dbReference>
<dbReference type="PROSITE" id="PS50994">
    <property type="entry name" value="INTEGRASE"/>
    <property type="match status" value="1"/>
</dbReference>
<dbReference type="GO" id="GO:0016020">
    <property type="term" value="C:membrane"/>
    <property type="evidence" value="ECO:0007669"/>
    <property type="project" value="UniProtKB-SubCell"/>
</dbReference>
<accession>A0A2G2VFL9</accession>
<dbReference type="InterPro" id="IPR025724">
    <property type="entry name" value="GAG-pre-integrase_dom"/>
</dbReference>
<organism evidence="7 8">
    <name type="scientific">Capsicum baccatum</name>
    <name type="common">Peruvian pepper</name>
    <dbReference type="NCBI Taxonomy" id="33114"/>
    <lineage>
        <taxon>Eukaryota</taxon>
        <taxon>Viridiplantae</taxon>
        <taxon>Streptophyta</taxon>
        <taxon>Embryophyta</taxon>
        <taxon>Tracheophyta</taxon>
        <taxon>Spermatophyta</taxon>
        <taxon>Magnoliopsida</taxon>
        <taxon>eudicotyledons</taxon>
        <taxon>Gunneridae</taxon>
        <taxon>Pentapetalae</taxon>
        <taxon>asterids</taxon>
        <taxon>lamiids</taxon>
        <taxon>Solanales</taxon>
        <taxon>Solanaceae</taxon>
        <taxon>Solanoideae</taxon>
        <taxon>Capsiceae</taxon>
        <taxon>Capsicum</taxon>
    </lineage>
</organism>
<dbReference type="PANTHER" id="PTHR48040:SF14">
    <property type="entry name" value="ABC TRANSPORTER DOMAIN-CONTAINING PROTEIN"/>
    <property type="match status" value="1"/>
</dbReference>
<dbReference type="GO" id="GO:0140359">
    <property type="term" value="F:ABC-type transporter activity"/>
    <property type="evidence" value="ECO:0007669"/>
    <property type="project" value="InterPro"/>
</dbReference>
<comment type="subcellular location">
    <subcellularLocation>
        <location evidence="1">Membrane</location>
        <topology evidence="1">Multi-pass membrane protein</topology>
    </subcellularLocation>
</comment>
<gene>
    <name evidence="7" type="ORF">CQW23_28100</name>
</gene>
<evidence type="ECO:0000313" key="8">
    <source>
        <dbReference type="Proteomes" id="UP000224567"/>
    </source>
</evidence>
<dbReference type="SUPFAM" id="SSF53098">
    <property type="entry name" value="Ribonuclease H-like"/>
    <property type="match status" value="1"/>
</dbReference>
<dbReference type="Gene3D" id="3.30.420.10">
    <property type="entry name" value="Ribonuclease H-like superfamily/Ribonuclease H"/>
    <property type="match status" value="1"/>
</dbReference>
<keyword evidence="5" id="KW-0472">Membrane</keyword>
<evidence type="ECO:0000256" key="1">
    <source>
        <dbReference type="ARBA" id="ARBA00004141"/>
    </source>
</evidence>
<protein>
    <recommendedName>
        <fullName evidence="6">Integrase catalytic domain-containing protein</fullName>
    </recommendedName>
</protein>
<keyword evidence="3" id="KW-0812">Transmembrane</keyword>
<keyword evidence="8" id="KW-1185">Reference proteome</keyword>
<dbReference type="GO" id="GO:0015074">
    <property type="term" value="P:DNA integration"/>
    <property type="evidence" value="ECO:0007669"/>
    <property type="project" value="InterPro"/>
</dbReference>
<dbReference type="Pfam" id="PF01061">
    <property type="entry name" value="ABC2_membrane"/>
    <property type="match status" value="1"/>
</dbReference>
<evidence type="ECO:0000313" key="7">
    <source>
        <dbReference type="EMBL" id="PHT31763.1"/>
    </source>
</evidence>
<dbReference type="Proteomes" id="UP000224567">
    <property type="component" value="Unassembled WGS sequence"/>
</dbReference>
<dbReference type="Gene3D" id="3.30.710.10">
    <property type="entry name" value="Potassium Channel Kv1.1, Chain A"/>
    <property type="match status" value="1"/>
</dbReference>
<dbReference type="PANTHER" id="PTHR48040">
    <property type="entry name" value="PLEIOTROPIC DRUG RESISTANCE PROTEIN 1-LIKE ISOFORM X1"/>
    <property type="match status" value="1"/>
</dbReference>
<dbReference type="GO" id="GO:0003676">
    <property type="term" value="F:nucleic acid binding"/>
    <property type="evidence" value="ECO:0007669"/>
    <property type="project" value="InterPro"/>
</dbReference>
<dbReference type="InterPro" id="IPR036397">
    <property type="entry name" value="RNaseH_sf"/>
</dbReference>
<feature type="domain" description="Integrase catalytic" evidence="6">
    <location>
        <begin position="50"/>
        <end position="146"/>
    </location>
</feature>
<dbReference type="InterPro" id="IPR012337">
    <property type="entry name" value="RNaseH-like_sf"/>
</dbReference>
<keyword evidence="4" id="KW-1133">Transmembrane helix</keyword>
<dbReference type="InterPro" id="IPR013525">
    <property type="entry name" value="ABC2_TM"/>
</dbReference>
<dbReference type="EMBL" id="MLFT02000012">
    <property type="protein sequence ID" value="PHT31763.1"/>
    <property type="molecule type" value="Genomic_DNA"/>
</dbReference>
<evidence type="ECO:0000256" key="3">
    <source>
        <dbReference type="ARBA" id="ARBA00022692"/>
    </source>
</evidence>
<sequence>MTCLNVQEDVDDTWHRRLGHVSCKFLNKLVKKDLVQGMPNVKFVNSKIIAIRQDHGTKFDNAKFNQFCTELGISHNFSASRTPQQNGVVERKYRNLMDTGMTMLIDSGLAHNFLAEAINTICYVTSRCLMRPILHKTSYELLSKKKSKLSYFKSFSSISNEMRRARDIRWYIRSHSCDLIKYFELMPGVVKIKEGYNPATWMLEVTAPTQEMMSKSQDLFNVIGSMYADVLFLSVQNASLVQPVVDIERTVFYKERAARMYSAIPYAFGQEAAFMELLNFMYSNTLTTNTASALLDVLMAADKFEVASCMRIDMDYIAKSFSIEAPGTCYSSYSSRQTRAHYPLIDECQEILSSRLGRCIHFSFVSYRKLWKVITCNDFEHEFESKLVVEALFIKLRSHTANKLKLQKNQLR</sequence>
<dbReference type="AlphaFoldDB" id="A0A2G2VFL9"/>
<comment type="caution">
    <text evidence="7">The sequence shown here is derived from an EMBL/GenBank/DDBJ whole genome shotgun (WGS) entry which is preliminary data.</text>
</comment>
<evidence type="ECO:0000259" key="6">
    <source>
        <dbReference type="PROSITE" id="PS50994"/>
    </source>
</evidence>
<reference evidence="7 8" key="1">
    <citation type="journal article" date="2017" name="Genome Biol.">
        <title>New reference genome sequences of hot pepper reveal the massive evolution of plant disease-resistance genes by retroduplication.</title>
        <authorList>
            <person name="Kim S."/>
            <person name="Park J."/>
            <person name="Yeom S.I."/>
            <person name="Kim Y.M."/>
            <person name="Seo E."/>
            <person name="Kim K.T."/>
            <person name="Kim M.S."/>
            <person name="Lee J.M."/>
            <person name="Cheong K."/>
            <person name="Shin H.S."/>
            <person name="Kim S.B."/>
            <person name="Han K."/>
            <person name="Lee J."/>
            <person name="Park M."/>
            <person name="Lee H.A."/>
            <person name="Lee H.Y."/>
            <person name="Lee Y."/>
            <person name="Oh S."/>
            <person name="Lee J.H."/>
            <person name="Choi E."/>
            <person name="Choi E."/>
            <person name="Lee S.E."/>
            <person name="Jeon J."/>
            <person name="Kim H."/>
            <person name="Choi G."/>
            <person name="Song H."/>
            <person name="Lee J."/>
            <person name="Lee S.C."/>
            <person name="Kwon J.K."/>
            <person name="Lee H.Y."/>
            <person name="Koo N."/>
            <person name="Hong Y."/>
            <person name="Kim R.W."/>
            <person name="Kang W.H."/>
            <person name="Huh J.H."/>
            <person name="Kang B.C."/>
            <person name="Yang T.J."/>
            <person name="Lee Y.H."/>
            <person name="Bennetzen J.L."/>
            <person name="Choi D."/>
        </authorList>
    </citation>
    <scope>NUCLEOTIDE SEQUENCE [LARGE SCALE GENOMIC DNA]</scope>
    <source>
        <strain evidence="8">cv. PBC81</strain>
    </source>
</reference>
<reference evidence="8" key="2">
    <citation type="journal article" date="2017" name="J. Anim. Genet.">
        <title>Multiple reference genome sequences of hot pepper reveal the massive evolution of plant disease resistance genes by retroduplication.</title>
        <authorList>
            <person name="Kim S."/>
            <person name="Park J."/>
            <person name="Yeom S.-I."/>
            <person name="Kim Y.-M."/>
            <person name="Seo E."/>
            <person name="Kim K.-T."/>
            <person name="Kim M.-S."/>
            <person name="Lee J.M."/>
            <person name="Cheong K."/>
            <person name="Shin H.-S."/>
            <person name="Kim S.-B."/>
            <person name="Han K."/>
            <person name="Lee J."/>
            <person name="Park M."/>
            <person name="Lee H.-A."/>
            <person name="Lee H.-Y."/>
            <person name="Lee Y."/>
            <person name="Oh S."/>
            <person name="Lee J.H."/>
            <person name="Choi E."/>
            <person name="Choi E."/>
            <person name="Lee S.E."/>
            <person name="Jeon J."/>
            <person name="Kim H."/>
            <person name="Choi G."/>
            <person name="Song H."/>
            <person name="Lee J."/>
            <person name="Lee S.-C."/>
            <person name="Kwon J.-K."/>
            <person name="Lee H.-Y."/>
            <person name="Koo N."/>
            <person name="Hong Y."/>
            <person name="Kim R.W."/>
            <person name="Kang W.-H."/>
            <person name="Huh J.H."/>
            <person name="Kang B.-C."/>
            <person name="Yang T.-J."/>
            <person name="Lee Y.-H."/>
            <person name="Bennetzen J.L."/>
            <person name="Choi D."/>
        </authorList>
    </citation>
    <scope>NUCLEOTIDE SEQUENCE [LARGE SCALE GENOMIC DNA]</scope>
    <source>
        <strain evidence="8">cv. PBC81</strain>
    </source>
</reference>
<dbReference type="InterPro" id="IPR011333">
    <property type="entry name" value="SKP1/BTB/POZ_sf"/>
</dbReference>
<dbReference type="OrthoDB" id="1751476at2759"/>
<evidence type="ECO:0000256" key="2">
    <source>
        <dbReference type="ARBA" id="ARBA00004906"/>
    </source>
</evidence>
<dbReference type="InterPro" id="IPR001584">
    <property type="entry name" value="Integrase_cat-core"/>
</dbReference>
<comment type="pathway">
    <text evidence="2">Protein modification; protein ubiquitination.</text>
</comment>
<name>A0A2G2VFL9_CAPBA</name>
<evidence type="ECO:0000256" key="5">
    <source>
        <dbReference type="ARBA" id="ARBA00023136"/>
    </source>
</evidence>
<proteinExistence type="predicted"/>
<dbReference type="STRING" id="33114.A0A2G2VFL9"/>
<evidence type="ECO:0000256" key="4">
    <source>
        <dbReference type="ARBA" id="ARBA00022989"/>
    </source>
</evidence>